<protein>
    <submittedName>
        <fullName evidence="2">Uncharacterized protein</fullName>
    </submittedName>
</protein>
<name>H0I179_9HYPH</name>
<evidence type="ECO:0000313" key="2">
    <source>
        <dbReference type="EMBL" id="EHK53241.1"/>
    </source>
</evidence>
<reference evidence="2 3" key="1">
    <citation type="journal article" date="2012" name="J. Bacteriol.">
        <title>Draft Genome Sequence of Mesorhizobium alhagi CCNWXJ12-2T, a Novel Salt-Resistant Species Isolated from the Desert of Northwestern China.</title>
        <authorList>
            <person name="Zhou M."/>
            <person name="Chen W."/>
            <person name="Chen H."/>
            <person name="Wei G."/>
        </authorList>
    </citation>
    <scope>NUCLEOTIDE SEQUENCE [LARGE SCALE GENOMIC DNA]</scope>
    <source>
        <strain evidence="2 3">CCNWXJ12-2</strain>
    </source>
</reference>
<organism evidence="2 3">
    <name type="scientific">Mesorhizobium alhagi CCNWXJ12-2</name>
    <dbReference type="NCBI Taxonomy" id="1107882"/>
    <lineage>
        <taxon>Bacteria</taxon>
        <taxon>Pseudomonadati</taxon>
        <taxon>Pseudomonadota</taxon>
        <taxon>Alphaproteobacteria</taxon>
        <taxon>Hyphomicrobiales</taxon>
        <taxon>Phyllobacteriaceae</taxon>
        <taxon>Allomesorhizobium</taxon>
    </lineage>
</organism>
<evidence type="ECO:0000256" key="1">
    <source>
        <dbReference type="SAM" id="Phobius"/>
    </source>
</evidence>
<dbReference type="EMBL" id="AHAM01000278">
    <property type="protein sequence ID" value="EHK53241.1"/>
    <property type="molecule type" value="Genomic_DNA"/>
</dbReference>
<keyword evidence="1" id="KW-0472">Membrane</keyword>
<feature type="transmembrane region" description="Helical" evidence="1">
    <location>
        <begin position="48"/>
        <end position="69"/>
    </location>
</feature>
<keyword evidence="1" id="KW-1133">Transmembrane helix</keyword>
<dbReference type="PATRIC" id="fig|1107882.3.peg.6012"/>
<evidence type="ECO:0000313" key="3">
    <source>
        <dbReference type="Proteomes" id="UP000003250"/>
    </source>
</evidence>
<gene>
    <name evidence="2" type="ORF">MAXJ12_31082</name>
</gene>
<keyword evidence="3" id="KW-1185">Reference proteome</keyword>
<dbReference type="Proteomes" id="UP000003250">
    <property type="component" value="Unassembled WGS sequence"/>
</dbReference>
<sequence length="70" mass="7784">MCATFSFRVLLTAADVFVAFIAISVGVYGRRPRIEGLSLDRQENVSHFSVSCQLILTSVLANSLHLFFFT</sequence>
<accession>H0I179</accession>
<feature type="transmembrane region" description="Helical" evidence="1">
    <location>
        <begin position="7"/>
        <end position="28"/>
    </location>
</feature>
<keyword evidence="1" id="KW-0812">Transmembrane</keyword>
<dbReference type="AlphaFoldDB" id="H0I179"/>
<proteinExistence type="predicted"/>